<reference evidence="1 2" key="1">
    <citation type="journal article" date="2024" name="Commun. Biol.">
        <title>Comparative genomic analysis of thermophilic fungi reveals convergent evolutionary adaptations and gene losses.</title>
        <authorList>
            <person name="Steindorff A.S."/>
            <person name="Aguilar-Pontes M.V."/>
            <person name="Robinson A.J."/>
            <person name="Andreopoulos B."/>
            <person name="LaButti K."/>
            <person name="Kuo A."/>
            <person name="Mondo S."/>
            <person name="Riley R."/>
            <person name="Otillar R."/>
            <person name="Haridas S."/>
            <person name="Lipzen A."/>
            <person name="Grimwood J."/>
            <person name="Schmutz J."/>
            <person name="Clum A."/>
            <person name="Reid I.D."/>
            <person name="Moisan M.C."/>
            <person name="Butler G."/>
            <person name="Nguyen T.T.M."/>
            <person name="Dewar K."/>
            <person name="Conant G."/>
            <person name="Drula E."/>
            <person name="Henrissat B."/>
            <person name="Hansel C."/>
            <person name="Singer S."/>
            <person name="Hutchinson M.I."/>
            <person name="de Vries R.P."/>
            <person name="Natvig D.O."/>
            <person name="Powell A.J."/>
            <person name="Tsang A."/>
            <person name="Grigoriev I.V."/>
        </authorList>
    </citation>
    <scope>NUCLEOTIDE SEQUENCE [LARGE SCALE GENOMIC DNA]</scope>
    <source>
        <strain evidence="1 2">CBS 494.80</strain>
    </source>
</reference>
<organism evidence="1 2">
    <name type="scientific">Oculimacula yallundae</name>
    <dbReference type="NCBI Taxonomy" id="86028"/>
    <lineage>
        <taxon>Eukaryota</taxon>
        <taxon>Fungi</taxon>
        <taxon>Dikarya</taxon>
        <taxon>Ascomycota</taxon>
        <taxon>Pezizomycotina</taxon>
        <taxon>Leotiomycetes</taxon>
        <taxon>Helotiales</taxon>
        <taxon>Ploettnerulaceae</taxon>
        <taxon>Oculimacula</taxon>
    </lineage>
</organism>
<gene>
    <name evidence="1" type="ORF">VTL71DRAFT_286</name>
</gene>
<dbReference type="EMBL" id="JAZHXI010000001">
    <property type="protein sequence ID" value="KAL2075343.1"/>
    <property type="molecule type" value="Genomic_DNA"/>
</dbReference>
<protein>
    <submittedName>
        <fullName evidence="1">Uncharacterized protein</fullName>
    </submittedName>
</protein>
<keyword evidence="2" id="KW-1185">Reference proteome</keyword>
<dbReference type="Proteomes" id="UP001595075">
    <property type="component" value="Unassembled WGS sequence"/>
</dbReference>
<sequence length="446" mass="50644">MGTNANPGAMRLFFSSSFPEPLLSPTFDGMNHPTIANFNKCGLVVRVYGRIPFSKETPPPASFLRADYELIDGVSIALQFRVSATAMIENSGIFKAAYDHKDNGWLKCGAYIDMEYSNAHTLEIVFKAFNDTYINQAKIPRAQLEQIPAILTSLQAPVFKLRYLVFSWLANRDIQELVRDHGSFIWTIFQHFNHGPGMEMMRKPIHMPKAISDYMPMMVPSLRQLSSMIFLGRKVVSSDYASLGFSEPFKHVYGQPLEYWSDLRSLMMAADISDVVPKVKDVGTAWGKLRRQQFLEFAHEVDDKCRGRGLPLIWREDMEGAWVRNAFDLYEKEVFRIDEDFTSNASIREGLQWSLKKIITNRFHPMTKIEKYWAKKAEMQFAQASPGEHVDMDDLFAKMGALQLDAASAVEPKVLTAEEAMIEVARLGMNSMELDLKGSGLNLYGV</sequence>
<proteinExistence type="predicted"/>
<evidence type="ECO:0000313" key="2">
    <source>
        <dbReference type="Proteomes" id="UP001595075"/>
    </source>
</evidence>
<accession>A0ABR4CZR0</accession>
<comment type="caution">
    <text evidence="1">The sequence shown here is derived from an EMBL/GenBank/DDBJ whole genome shotgun (WGS) entry which is preliminary data.</text>
</comment>
<evidence type="ECO:0000313" key="1">
    <source>
        <dbReference type="EMBL" id="KAL2075343.1"/>
    </source>
</evidence>
<name>A0ABR4CZR0_9HELO</name>